<evidence type="ECO:0000256" key="3">
    <source>
        <dbReference type="ARBA" id="ARBA00023002"/>
    </source>
</evidence>
<dbReference type="EC" id="1.15.1.1" evidence="7"/>
<dbReference type="SUPFAM" id="SSF46609">
    <property type="entry name" value="Fe,Mn superoxide dismutase (SOD), N-terminal domain"/>
    <property type="match status" value="1"/>
</dbReference>
<feature type="binding site" evidence="6">
    <location>
        <position position="157"/>
    </location>
    <ligand>
        <name>Mn(2+)</name>
        <dbReference type="ChEBI" id="CHEBI:29035"/>
    </ligand>
</feature>
<dbReference type="InterPro" id="IPR019832">
    <property type="entry name" value="Mn/Fe_SOD_C"/>
</dbReference>
<protein>
    <recommendedName>
        <fullName evidence="7">Superoxide dismutase</fullName>
        <ecNumber evidence="7">1.15.1.1</ecNumber>
    </recommendedName>
</protein>
<dbReference type="InterPro" id="IPR019833">
    <property type="entry name" value="Mn/Fe_SOD_BS"/>
</dbReference>
<dbReference type="Pfam" id="PF00081">
    <property type="entry name" value="Sod_Fe_N"/>
    <property type="match status" value="1"/>
</dbReference>
<feature type="binding site" evidence="6">
    <location>
        <position position="74"/>
    </location>
    <ligand>
        <name>Mn(2+)</name>
        <dbReference type="ChEBI" id="CHEBI:29035"/>
    </ligand>
</feature>
<dbReference type="Pfam" id="PF02777">
    <property type="entry name" value="Sod_Fe_C"/>
    <property type="match status" value="1"/>
</dbReference>
<evidence type="ECO:0000256" key="5">
    <source>
        <dbReference type="ARBA" id="ARBA00049204"/>
    </source>
</evidence>
<dbReference type="SUPFAM" id="SSF54719">
    <property type="entry name" value="Fe,Mn superoxide dismutase (SOD), C-terminal domain"/>
    <property type="match status" value="1"/>
</dbReference>
<dbReference type="PANTHER" id="PTHR42769:SF3">
    <property type="entry name" value="SUPEROXIDE DISMUTASE [FE] 2, CHLOROPLASTIC"/>
    <property type="match status" value="1"/>
</dbReference>
<dbReference type="AlphaFoldDB" id="A0A7Y4LC44"/>
<feature type="binding site" evidence="6">
    <location>
        <position position="161"/>
    </location>
    <ligand>
        <name>Mn(2+)</name>
        <dbReference type="ChEBI" id="CHEBI:29035"/>
    </ligand>
</feature>
<dbReference type="FunFam" id="1.10.287.990:FF:000002">
    <property type="entry name" value="Superoxide dismutase"/>
    <property type="match status" value="1"/>
</dbReference>
<evidence type="ECO:0000256" key="7">
    <source>
        <dbReference type="RuleBase" id="RU000414"/>
    </source>
</evidence>
<dbReference type="InterPro" id="IPR001189">
    <property type="entry name" value="Mn/Fe_SOD"/>
</dbReference>
<dbReference type="PIRSF" id="PIRSF000349">
    <property type="entry name" value="SODismutase"/>
    <property type="match status" value="1"/>
</dbReference>
<dbReference type="InterPro" id="IPR019831">
    <property type="entry name" value="Mn/Fe_SOD_N"/>
</dbReference>
<comment type="caution">
    <text evidence="10">The sequence shown here is derived from an EMBL/GenBank/DDBJ whole genome shotgun (WGS) entry which is preliminary data.</text>
</comment>
<keyword evidence="11" id="KW-1185">Reference proteome</keyword>
<evidence type="ECO:0000259" key="9">
    <source>
        <dbReference type="Pfam" id="PF02777"/>
    </source>
</evidence>
<comment type="similarity">
    <text evidence="1 7">Belongs to the iron/manganese superoxide dismutase family.</text>
</comment>
<organism evidence="10 11">
    <name type="scientific">Pelistega europaea</name>
    <dbReference type="NCBI Taxonomy" id="106147"/>
    <lineage>
        <taxon>Bacteria</taxon>
        <taxon>Pseudomonadati</taxon>
        <taxon>Pseudomonadota</taxon>
        <taxon>Betaproteobacteria</taxon>
        <taxon>Burkholderiales</taxon>
        <taxon>Alcaligenaceae</taxon>
        <taxon>Pelistega</taxon>
    </lineage>
</organism>
<dbReference type="GO" id="GO:0004784">
    <property type="term" value="F:superoxide dismutase activity"/>
    <property type="evidence" value="ECO:0007669"/>
    <property type="project" value="UniProtKB-EC"/>
</dbReference>
<sequence length="193" mass="21319">MTHTLPALPYALDALEPHISKETLEYHYGKHHQTYVTNLNNLIPGTEFENMPLEEIVKKSSGGVFNNAAQIWNHTFYWNGLSPNGGGEPSGALADAINAKFGSFAAFVEAFNKSAAGNFGSGWTWLVKKPDGSVDIVNTSNAATPLTTADKPLLTCDVWEHAYYIDYRNSRPNYLGGFWKVVNWKFVEANFAA</sequence>
<dbReference type="RefSeq" id="WP_171588692.1">
    <property type="nucleotide sequence ID" value="NZ_JABGBO010000005.1"/>
</dbReference>
<dbReference type="InterPro" id="IPR036324">
    <property type="entry name" value="Mn/Fe_SOD_N_sf"/>
</dbReference>
<dbReference type="EMBL" id="JABGBO010000005">
    <property type="protein sequence ID" value="NOL49717.1"/>
    <property type="molecule type" value="Genomic_DNA"/>
</dbReference>
<dbReference type="Gene3D" id="1.10.287.990">
    <property type="entry name" value="Fe,Mn superoxide dismutase (SOD) domain"/>
    <property type="match status" value="1"/>
</dbReference>
<dbReference type="InterPro" id="IPR036314">
    <property type="entry name" value="SOD_C_sf"/>
</dbReference>
<accession>A0A7Y4LC44</accession>
<keyword evidence="3 7" id="KW-0560">Oxidoreductase</keyword>
<evidence type="ECO:0000256" key="1">
    <source>
        <dbReference type="ARBA" id="ARBA00008714"/>
    </source>
</evidence>
<dbReference type="PROSITE" id="PS00088">
    <property type="entry name" value="SOD_MN"/>
    <property type="match status" value="1"/>
</dbReference>
<gene>
    <name evidence="10" type="ORF">HKX40_06160</name>
</gene>
<feature type="binding site" evidence="6">
    <location>
        <position position="27"/>
    </location>
    <ligand>
        <name>Mn(2+)</name>
        <dbReference type="ChEBI" id="CHEBI:29035"/>
    </ligand>
</feature>
<dbReference type="PRINTS" id="PR01703">
    <property type="entry name" value="MNSODISMTASE"/>
</dbReference>
<dbReference type="FunFam" id="3.55.40.20:FF:000001">
    <property type="entry name" value="Superoxide dismutase"/>
    <property type="match status" value="1"/>
</dbReference>
<evidence type="ECO:0000256" key="6">
    <source>
        <dbReference type="PIRSR" id="PIRSR000349-1"/>
    </source>
</evidence>
<comment type="function">
    <text evidence="7">Destroys radicals which are normally produced within the cells and which are toxic to biological systems.</text>
</comment>
<dbReference type="PANTHER" id="PTHR42769">
    <property type="entry name" value="SUPEROXIDE DISMUTASE"/>
    <property type="match status" value="1"/>
</dbReference>
<comment type="catalytic activity">
    <reaction evidence="5 7">
        <text>2 superoxide + 2 H(+) = H2O2 + O2</text>
        <dbReference type="Rhea" id="RHEA:20696"/>
        <dbReference type="ChEBI" id="CHEBI:15378"/>
        <dbReference type="ChEBI" id="CHEBI:15379"/>
        <dbReference type="ChEBI" id="CHEBI:16240"/>
        <dbReference type="ChEBI" id="CHEBI:18421"/>
        <dbReference type="EC" id="1.15.1.1"/>
    </reaction>
</comment>
<keyword evidence="4" id="KW-0408">Iron</keyword>
<reference evidence="10 11" key="1">
    <citation type="submission" date="2020-05" db="EMBL/GenBank/DDBJ databases">
        <authorList>
            <person name="Niu N."/>
        </authorList>
    </citation>
    <scope>NUCLEOTIDE SEQUENCE [LARGE SCALE GENOMIC DNA]</scope>
    <source>
        <strain evidence="10 11">LMG10982</strain>
    </source>
</reference>
<name>A0A7Y4LC44_9BURK</name>
<evidence type="ECO:0000313" key="10">
    <source>
        <dbReference type="EMBL" id="NOL49717.1"/>
    </source>
</evidence>
<feature type="domain" description="Manganese/iron superoxide dismutase C-terminal" evidence="9">
    <location>
        <begin position="89"/>
        <end position="189"/>
    </location>
</feature>
<evidence type="ECO:0000256" key="4">
    <source>
        <dbReference type="ARBA" id="ARBA00023004"/>
    </source>
</evidence>
<keyword evidence="2 6" id="KW-0479">Metal-binding</keyword>
<evidence type="ECO:0000313" key="11">
    <source>
        <dbReference type="Proteomes" id="UP000541421"/>
    </source>
</evidence>
<dbReference type="Proteomes" id="UP000541421">
    <property type="component" value="Unassembled WGS sequence"/>
</dbReference>
<proteinExistence type="inferred from homology"/>
<dbReference type="GO" id="GO:0005737">
    <property type="term" value="C:cytoplasm"/>
    <property type="evidence" value="ECO:0007669"/>
    <property type="project" value="UniProtKB-ARBA"/>
</dbReference>
<evidence type="ECO:0000259" key="8">
    <source>
        <dbReference type="Pfam" id="PF00081"/>
    </source>
</evidence>
<dbReference type="GO" id="GO:0046914">
    <property type="term" value="F:transition metal ion binding"/>
    <property type="evidence" value="ECO:0007669"/>
    <property type="project" value="UniProtKB-ARBA"/>
</dbReference>
<evidence type="ECO:0000256" key="2">
    <source>
        <dbReference type="ARBA" id="ARBA00022723"/>
    </source>
</evidence>
<dbReference type="Gene3D" id="3.55.40.20">
    <property type="entry name" value="Iron/manganese superoxide dismutase, C-terminal domain"/>
    <property type="match status" value="1"/>
</dbReference>
<feature type="domain" description="Manganese/iron superoxide dismutase N-terminal" evidence="8">
    <location>
        <begin position="2"/>
        <end position="82"/>
    </location>
</feature>